<reference evidence="3" key="2">
    <citation type="journal article" date="2023" name="IMA Fungus">
        <title>Comparative genomic study of the Penicillium genus elucidates a diverse pangenome and 15 lateral gene transfer events.</title>
        <authorList>
            <person name="Petersen C."/>
            <person name="Sorensen T."/>
            <person name="Nielsen M.R."/>
            <person name="Sondergaard T.E."/>
            <person name="Sorensen J.L."/>
            <person name="Fitzpatrick D.A."/>
            <person name="Frisvad J.C."/>
            <person name="Nielsen K.L."/>
        </authorList>
    </citation>
    <scope>NUCLEOTIDE SEQUENCE</scope>
    <source>
        <strain evidence="3">IBT 29864</strain>
    </source>
</reference>
<feature type="transmembrane region" description="Helical" evidence="1">
    <location>
        <begin position="129"/>
        <end position="149"/>
    </location>
</feature>
<feature type="transmembrane region" description="Helical" evidence="1">
    <location>
        <begin position="16"/>
        <end position="39"/>
    </location>
</feature>
<feature type="transmembrane region" description="Helical" evidence="1">
    <location>
        <begin position="169"/>
        <end position="194"/>
    </location>
</feature>
<name>A0A9W9S000_9EURO</name>
<dbReference type="RefSeq" id="XP_056552891.1">
    <property type="nucleotide sequence ID" value="XM_056700828.1"/>
</dbReference>
<feature type="transmembrane region" description="Helical" evidence="1">
    <location>
        <begin position="243"/>
        <end position="263"/>
    </location>
</feature>
<keyword evidence="1" id="KW-1133">Transmembrane helix</keyword>
<dbReference type="Proteomes" id="UP001147782">
    <property type="component" value="Unassembled WGS sequence"/>
</dbReference>
<dbReference type="PANTHER" id="PTHR39614">
    <property type="entry name" value="INTEGRAL MEMBRANE PROTEIN"/>
    <property type="match status" value="1"/>
</dbReference>
<evidence type="ECO:0000313" key="3">
    <source>
        <dbReference type="EMBL" id="KAJ5368149.1"/>
    </source>
</evidence>
<dbReference type="Pfam" id="PF20684">
    <property type="entry name" value="Fung_rhodopsin"/>
    <property type="match status" value="1"/>
</dbReference>
<dbReference type="AlphaFoldDB" id="A0A9W9S000"/>
<keyword evidence="4" id="KW-1185">Reference proteome</keyword>
<keyword evidence="1" id="KW-0812">Transmembrane</keyword>
<keyword evidence="1" id="KW-0472">Membrane</keyword>
<dbReference type="OrthoDB" id="3918601at2759"/>
<dbReference type="InterPro" id="IPR049326">
    <property type="entry name" value="Rhodopsin_dom_fungi"/>
</dbReference>
<comment type="caution">
    <text evidence="3">The sequence shown here is derived from an EMBL/GenBank/DDBJ whole genome shotgun (WGS) entry which is preliminary data.</text>
</comment>
<evidence type="ECO:0000256" key="1">
    <source>
        <dbReference type="SAM" id="Phobius"/>
    </source>
</evidence>
<feature type="domain" description="Rhodopsin" evidence="2">
    <location>
        <begin position="35"/>
        <end position="267"/>
    </location>
</feature>
<reference evidence="3" key="1">
    <citation type="submission" date="2022-11" db="EMBL/GenBank/DDBJ databases">
        <authorList>
            <person name="Petersen C."/>
        </authorList>
    </citation>
    <scope>NUCLEOTIDE SEQUENCE</scope>
    <source>
        <strain evidence="3">IBT 29864</strain>
    </source>
</reference>
<gene>
    <name evidence="3" type="ORF">N7496_007909</name>
</gene>
<sequence>MESTAPYAISATDRSGLIVIVEMLFMSWMIMVSLIRLYMRLAINGPVQIDDWMVFVASVFAVAHVGTVMNAISHGLGRSQDESSVWDLKRAGEGVYAANLLFLAGHGAAKISICLLLKRLGRQRNYLLFTKILLGMVTAWSIASILAVALSCFPQYQLSMAQNCTNLGIAWKSITAFDVITDIVTFGLSIFLVWGIQMRWKEKATVIFAFGTRTPVIVLIILRQTYLDRSLFHSDPSLHLSDALIATAVILHYSIMVSTVPCLKPFVIAFNTGWGQGITNSNGEHPYFTPTGKSASTTQSRAYTMNQREEDETDLDAARLSQDSQNSQQLIIHQTREWTVEEEYEMHSIENRI</sequence>
<protein>
    <recommendedName>
        <fullName evidence="2">Rhodopsin domain-containing protein</fullName>
    </recommendedName>
</protein>
<accession>A0A9W9S000</accession>
<evidence type="ECO:0000259" key="2">
    <source>
        <dbReference type="Pfam" id="PF20684"/>
    </source>
</evidence>
<proteinExistence type="predicted"/>
<evidence type="ECO:0000313" key="4">
    <source>
        <dbReference type="Proteomes" id="UP001147782"/>
    </source>
</evidence>
<dbReference type="EMBL" id="JAPZBS010000007">
    <property type="protein sequence ID" value="KAJ5368149.1"/>
    <property type="molecule type" value="Genomic_DNA"/>
</dbReference>
<organism evidence="3 4">
    <name type="scientific">Penicillium cataractarum</name>
    <dbReference type="NCBI Taxonomy" id="2100454"/>
    <lineage>
        <taxon>Eukaryota</taxon>
        <taxon>Fungi</taxon>
        <taxon>Dikarya</taxon>
        <taxon>Ascomycota</taxon>
        <taxon>Pezizomycotina</taxon>
        <taxon>Eurotiomycetes</taxon>
        <taxon>Eurotiomycetidae</taxon>
        <taxon>Eurotiales</taxon>
        <taxon>Aspergillaceae</taxon>
        <taxon>Penicillium</taxon>
    </lineage>
</organism>
<dbReference type="GeneID" id="81440007"/>
<feature type="transmembrane region" description="Helical" evidence="1">
    <location>
        <begin position="206"/>
        <end position="223"/>
    </location>
</feature>
<feature type="transmembrane region" description="Helical" evidence="1">
    <location>
        <begin position="96"/>
        <end position="117"/>
    </location>
</feature>
<feature type="transmembrane region" description="Helical" evidence="1">
    <location>
        <begin position="51"/>
        <end position="76"/>
    </location>
</feature>
<dbReference type="PANTHER" id="PTHR39614:SF2">
    <property type="entry name" value="INTEGRAL MEMBRANE PROTEIN"/>
    <property type="match status" value="1"/>
</dbReference>